<dbReference type="InterPro" id="IPR000850">
    <property type="entry name" value="Adenylat/UMP-CMP_kin"/>
</dbReference>
<dbReference type="PANTHER" id="PTHR23359">
    <property type="entry name" value="NUCLEOTIDE KINASE"/>
    <property type="match status" value="1"/>
</dbReference>
<keyword evidence="1 5" id="KW-0808">Transferase</keyword>
<dbReference type="HAMAP" id="MF_00235">
    <property type="entry name" value="Adenylate_kinase_Adk"/>
    <property type="match status" value="1"/>
</dbReference>
<feature type="binding site" evidence="5">
    <location>
        <position position="172"/>
    </location>
    <ligand>
        <name>AMP</name>
        <dbReference type="ChEBI" id="CHEBI:456215"/>
    </ligand>
</feature>
<feature type="binding site" evidence="5">
    <location>
        <begin position="93"/>
        <end position="96"/>
    </location>
    <ligand>
        <name>AMP</name>
        <dbReference type="ChEBI" id="CHEBI:456215"/>
    </ligand>
</feature>
<dbReference type="GO" id="GO:0044209">
    <property type="term" value="P:AMP salvage"/>
    <property type="evidence" value="ECO:0007669"/>
    <property type="project" value="UniProtKB-UniRule"/>
</dbReference>
<dbReference type="Pfam" id="PF05191">
    <property type="entry name" value="ADK_lid"/>
    <property type="match status" value="1"/>
</dbReference>
<comment type="caution">
    <text evidence="5">Lacks conserved residue(s) required for the propagation of feature annotation.</text>
</comment>
<feature type="binding site" evidence="5">
    <location>
        <position position="43"/>
    </location>
    <ligand>
        <name>AMP</name>
        <dbReference type="ChEBI" id="CHEBI:456215"/>
    </ligand>
</feature>
<keyword evidence="5 7" id="KW-0067">ATP-binding</keyword>
<accession>A0A0D2JLT1</accession>
<dbReference type="eggNOG" id="COG0563">
    <property type="taxonomic scope" value="Bacteria"/>
</dbReference>
<feature type="binding site" evidence="5">
    <location>
        <position position="165"/>
    </location>
    <ligand>
        <name>Zn(2+)</name>
        <dbReference type="ChEBI" id="CHEBI:29105"/>
        <note>structural</note>
    </ligand>
</feature>
<dbReference type="PROSITE" id="PS00113">
    <property type="entry name" value="ADENYLATE_KINASE"/>
    <property type="match status" value="1"/>
</dbReference>
<evidence type="ECO:0000313" key="10">
    <source>
        <dbReference type="Proteomes" id="UP000032214"/>
    </source>
</evidence>
<evidence type="ECO:0000256" key="4">
    <source>
        <dbReference type="ARBA" id="ARBA00022777"/>
    </source>
</evidence>
<dbReference type="GO" id="GO:0008270">
    <property type="term" value="F:zinc ion binding"/>
    <property type="evidence" value="ECO:0007669"/>
    <property type="project" value="UniProtKB-UniRule"/>
</dbReference>
<keyword evidence="5" id="KW-0479">Metal-binding</keyword>
<feature type="binding site" evidence="5">
    <location>
        <begin position="145"/>
        <end position="146"/>
    </location>
    <ligand>
        <name>ATP</name>
        <dbReference type="ChEBI" id="CHEBI:30616"/>
    </ligand>
</feature>
<comment type="subunit">
    <text evidence="5 7">Monomer.</text>
</comment>
<dbReference type="SUPFAM" id="SSF52540">
    <property type="entry name" value="P-loop containing nucleoside triphosphate hydrolases"/>
    <property type="match status" value="1"/>
</dbReference>
<dbReference type="Gene3D" id="3.40.50.300">
    <property type="entry name" value="P-loop containing nucleotide triphosphate hydrolases"/>
    <property type="match status" value="1"/>
</dbReference>
<evidence type="ECO:0000256" key="5">
    <source>
        <dbReference type="HAMAP-Rule" id="MF_00235"/>
    </source>
</evidence>
<feature type="binding site" evidence="5">
    <location>
        <begin position="64"/>
        <end position="66"/>
    </location>
    <ligand>
        <name>AMP</name>
        <dbReference type="ChEBI" id="CHEBI:456215"/>
    </ligand>
</feature>
<protein>
    <recommendedName>
        <fullName evidence="5 7">Adenylate kinase</fullName>
        <shortName evidence="5">AK</shortName>
        <ecNumber evidence="5 7">2.7.4.3</ecNumber>
    </recommendedName>
    <alternativeName>
        <fullName evidence="5">ATP-AMP transphosphorylase</fullName>
    </alternativeName>
    <alternativeName>
        <fullName evidence="5">ATP:AMP phosphotransferase</fullName>
    </alternativeName>
    <alternativeName>
        <fullName evidence="5">Adenylate monophosphate kinase</fullName>
    </alternativeName>
</protein>
<gene>
    <name evidence="5" type="primary">adk</name>
    <name evidence="9" type="ORF">J120_03295</name>
</gene>
<evidence type="ECO:0000256" key="3">
    <source>
        <dbReference type="ARBA" id="ARBA00022741"/>
    </source>
</evidence>
<comment type="pathway">
    <text evidence="5">Purine metabolism; AMP biosynthesis via salvage pathway; AMP from ADP: step 1/1.</text>
</comment>
<organism evidence="9 10">
    <name type="scientific">candidate division TM6 bacterium JCVI TM6SC1</name>
    <dbReference type="NCBI Taxonomy" id="1306947"/>
    <lineage>
        <taxon>Bacteria</taxon>
        <taxon>Candidatus Babelota</taxon>
        <taxon>Vermiphilus</taxon>
    </lineage>
</organism>
<dbReference type="EC" id="2.7.4.3" evidence="5 7"/>
<proteinExistence type="inferred from homology"/>
<feature type="binding site" evidence="5">
    <location>
        <position position="183"/>
    </location>
    <ligand>
        <name>AMP</name>
        <dbReference type="ChEBI" id="CHEBI:456215"/>
    </ligand>
</feature>
<dbReference type="NCBIfam" id="TIGR01351">
    <property type="entry name" value="adk"/>
    <property type="match status" value="1"/>
</dbReference>
<dbReference type="STRING" id="1306947.J120_03295"/>
<feature type="binding site" evidence="5">
    <location>
        <position position="137"/>
    </location>
    <ligand>
        <name>Zn(2+)</name>
        <dbReference type="ChEBI" id="CHEBI:29105"/>
        <note>structural</note>
    </ligand>
</feature>
<feature type="binding site" evidence="5">
    <location>
        <position position="100"/>
    </location>
    <ligand>
        <name>AMP</name>
        <dbReference type="ChEBI" id="CHEBI:456215"/>
    </ligand>
</feature>
<keyword evidence="5" id="KW-0963">Cytoplasm</keyword>
<comment type="similarity">
    <text evidence="5 6">Belongs to the adenylate kinase family.</text>
</comment>
<dbReference type="InterPro" id="IPR027417">
    <property type="entry name" value="P-loop_NTPase"/>
</dbReference>
<evidence type="ECO:0000256" key="2">
    <source>
        <dbReference type="ARBA" id="ARBA00022727"/>
    </source>
</evidence>
<comment type="subcellular location">
    <subcellularLocation>
        <location evidence="5 7">Cytoplasm</location>
    </subcellularLocation>
</comment>
<dbReference type="EMBL" id="ARQD01000002">
    <property type="protein sequence ID" value="KIX85303.1"/>
    <property type="molecule type" value="Genomic_DNA"/>
</dbReference>
<feature type="domain" description="Adenylate kinase active site lid" evidence="8">
    <location>
        <begin position="134"/>
        <end position="174"/>
    </location>
</feature>
<dbReference type="GO" id="GO:0004017">
    <property type="term" value="F:AMP kinase activity"/>
    <property type="evidence" value="ECO:0007669"/>
    <property type="project" value="UniProtKB-UniRule"/>
</dbReference>
<evidence type="ECO:0000256" key="6">
    <source>
        <dbReference type="RuleBase" id="RU003330"/>
    </source>
</evidence>
<keyword evidence="3 5" id="KW-0547">Nucleotide-binding</keyword>
<keyword evidence="5" id="KW-0862">Zinc</keyword>
<comment type="domain">
    <text evidence="5">Consists of three domains, a large central CORE domain and two small peripheral domains, NMPbind and LID, which undergo movements during catalysis. The LID domain closes over the site of phosphoryl transfer upon ATP binding. Assembling and dissambling the active center during each catalytic cycle provides an effective means to prevent ATP hydrolysis. Some bacteria have evolved a zinc-coordinating structure that stabilizes the LID domain.</text>
</comment>
<dbReference type="InterPro" id="IPR033690">
    <property type="entry name" value="Adenylat_kinase_CS"/>
</dbReference>
<feature type="region of interest" description="NMP" evidence="5">
    <location>
        <begin position="37"/>
        <end position="66"/>
    </location>
</feature>
<sequence>MSERETLQVYIFMGPPGSGKGSLSALCTRELGWAQLSTGNLCRAHVTAQTDIGRQIDFSIKSGKLIPDSLISSMVEQWFIQTSALNSHMIMDGYPRTKGQANSFTTFVSQKNAKLTTVLLDVPDQEVLDRMVSRIVCDNKKCQSVYSAITDSPLAPVTPGICDRCGSTLVRRKDDQELVIRDRLVVYRTHAAELIEYYNKNSNSVIHLDARQSVERVFDQFKRSVGMKI</sequence>
<evidence type="ECO:0000256" key="1">
    <source>
        <dbReference type="ARBA" id="ARBA00022679"/>
    </source>
</evidence>
<comment type="caution">
    <text evidence="9">The sequence shown here is derived from an EMBL/GenBank/DDBJ whole genome shotgun (WGS) entry which is preliminary data.</text>
</comment>
<name>A0A0D2JLT1_9BACT</name>
<feature type="binding site" evidence="5">
    <location>
        <position position="38"/>
    </location>
    <ligand>
        <name>AMP</name>
        <dbReference type="ChEBI" id="CHEBI:456215"/>
    </ligand>
</feature>
<feature type="binding site" evidence="5">
    <location>
        <position position="134"/>
    </location>
    <ligand>
        <name>ATP</name>
        <dbReference type="ChEBI" id="CHEBI:30616"/>
    </ligand>
</feature>
<keyword evidence="4 5" id="KW-0418">Kinase</keyword>
<evidence type="ECO:0000259" key="8">
    <source>
        <dbReference type="Pfam" id="PF05191"/>
    </source>
</evidence>
<dbReference type="InterPro" id="IPR007862">
    <property type="entry name" value="Adenylate_kinase_lid-dom"/>
</dbReference>
<dbReference type="GO" id="GO:0005524">
    <property type="term" value="F:ATP binding"/>
    <property type="evidence" value="ECO:0007669"/>
    <property type="project" value="UniProtKB-UniRule"/>
</dbReference>
<dbReference type="UniPathway" id="UPA00588">
    <property type="reaction ID" value="UER00649"/>
</dbReference>
<dbReference type="PRINTS" id="PR00094">
    <property type="entry name" value="ADENYLTKNASE"/>
</dbReference>
<evidence type="ECO:0000256" key="7">
    <source>
        <dbReference type="RuleBase" id="RU003331"/>
    </source>
</evidence>
<feature type="binding site" evidence="5">
    <location>
        <begin position="17"/>
        <end position="22"/>
    </location>
    <ligand>
        <name>ATP</name>
        <dbReference type="ChEBI" id="CHEBI:30616"/>
    </ligand>
</feature>
<keyword evidence="10" id="KW-1185">Reference proteome</keyword>
<feature type="binding site" evidence="5">
    <location>
        <position position="142"/>
    </location>
    <ligand>
        <name>Zn(2+)</name>
        <dbReference type="ChEBI" id="CHEBI:29105"/>
        <note>structural</note>
    </ligand>
</feature>
<dbReference type="Proteomes" id="UP000032214">
    <property type="component" value="Unassembled WGS sequence"/>
</dbReference>
<evidence type="ECO:0000313" key="9">
    <source>
        <dbReference type="EMBL" id="KIX85303.1"/>
    </source>
</evidence>
<dbReference type="InterPro" id="IPR006259">
    <property type="entry name" value="Adenyl_kin_sub"/>
</dbReference>
<feature type="binding site" evidence="5">
    <location>
        <position position="212"/>
    </location>
    <ligand>
        <name>ATP</name>
        <dbReference type="ChEBI" id="CHEBI:30616"/>
    </ligand>
</feature>
<comment type="function">
    <text evidence="5">Catalyzes the reversible transfer of the terminal phosphate group between ATP and AMP. Plays an important role in cellular energy homeostasis and in adenine nucleotide metabolism.</text>
</comment>
<dbReference type="Pfam" id="PF00406">
    <property type="entry name" value="ADK"/>
    <property type="match status" value="1"/>
</dbReference>
<dbReference type="CDD" id="cd01428">
    <property type="entry name" value="ADK"/>
    <property type="match status" value="1"/>
</dbReference>
<dbReference type="AlphaFoldDB" id="A0A0D2JLT1"/>
<dbReference type="GO" id="GO:0005737">
    <property type="term" value="C:cytoplasm"/>
    <property type="evidence" value="ECO:0007669"/>
    <property type="project" value="UniProtKB-SubCell"/>
</dbReference>
<feature type="binding site" evidence="5">
    <location>
        <position position="162"/>
    </location>
    <ligand>
        <name>Zn(2+)</name>
        <dbReference type="ChEBI" id="CHEBI:29105"/>
        <note>structural</note>
    </ligand>
</feature>
<keyword evidence="2 5" id="KW-0545">Nucleotide biosynthesis</keyword>
<reference evidence="9 10" key="1">
    <citation type="journal article" date="2013" name="Proc. Natl. Acad. Sci. U.S.A.">
        <title>Candidate phylum TM6 genome recovered from a hospital sink biofilm provides genomic insights into this uncultivated phylum.</title>
        <authorList>
            <person name="McLean J.S."/>
            <person name="Lombardo M.J."/>
            <person name="Badger J.H."/>
            <person name="Edlund A."/>
            <person name="Novotny M."/>
            <person name="Yee-Greenbaum J."/>
            <person name="Vyahhi N."/>
            <person name="Hall A.P."/>
            <person name="Yang Y."/>
            <person name="Dupont C.L."/>
            <person name="Ziegler M.G."/>
            <person name="Chitsaz H."/>
            <person name="Allen A.E."/>
            <person name="Yooseph S."/>
            <person name="Tesler G."/>
            <person name="Pevzner P.A."/>
            <person name="Friedman R.M."/>
            <person name="Nealson K.H."/>
            <person name="Venter J.C."/>
            <person name="Lasken R.S."/>
        </authorList>
    </citation>
    <scope>NUCLEOTIDE SEQUENCE [LARGE SCALE GENOMIC DNA]</scope>
    <source>
        <strain evidence="9 10">TM6SC1</strain>
    </source>
</reference>
<comment type="catalytic activity">
    <reaction evidence="5 7">
        <text>AMP + ATP = 2 ADP</text>
        <dbReference type="Rhea" id="RHEA:12973"/>
        <dbReference type="ChEBI" id="CHEBI:30616"/>
        <dbReference type="ChEBI" id="CHEBI:456215"/>
        <dbReference type="ChEBI" id="CHEBI:456216"/>
        <dbReference type="EC" id="2.7.4.3"/>
    </reaction>
</comment>